<evidence type="ECO:0000256" key="3">
    <source>
        <dbReference type="ARBA" id="ARBA00022617"/>
    </source>
</evidence>
<comment type="caution">
    <text evidence="8">The sequence shown here is derived from an EMBL/GenBank/DDBJ whole genome shotgun (WGS) entry which is preliminary data.</text>
</comment>
<reference evidence="8 9" key="1">
    <citation type="journal article" date="2018" name="Nat. Genet.">
        <title>The Rosa genome provides new insights in the design of modern roses.</title>
        <authorList>
            <person name="Bendahmane M."/>
        </authorList>
    </citation>
    <scope>NUCLEOTIDE SEQUENCE [LARGE SCALE GENOMIC DNA]</scope>
    <source>
        <strain evidence="9">cv. Old Blush</strain>
    </source>
</reference>
<dbReference type="AlphaFoldDB" id="A0A2P6S5P3"/>
<dbReference type="SUPFAM" id="SSF48264">
    <property type="entry name" value="Cytochrome P450"/>
    <property type="match status" value="1"/>
</dbReference>
<dbReference type="Proteomes" id="UP000238479">
    <property type="component" value="Chromosome 2"/>
</dbReference>
<comment type="cofactor">
    <cofactor evidence="1">
        <name>heme</name>
        <dbReference type="ChEBI" id="CHEBI:30413"/>
    </cofactor>
</comment>
<dbReference type="InterPro" id="IPR001128">
    <property type="entry name" value="Cyt_P450"/>
</dbReference>
<accession>A0A2P6S5P3</accession>
<evidence type="ECO:0000256" key="4">
    <source>
        <dbReference type="ARBA" id="ARBA00022723"/>
    </source>
</evidence>
<evidence type="ECO:0000313" key="8">
    <source>
        <dbReference type="EMBL" id="PRQ53992.1"/>
    </source>
</evidence>
<dbReference type="PANTHER" id="PTHR47955">
    <property type="entry name" value="CYTOCHROME P450 FAMILY 71 PROTEIN"/>
    <property type="match status" value="1"/>
</dbReference>
<evidence type="ECO:0000256" key="1">
    <source>
        <dbReference type="ARBA" id="ARBA00001971"/>
    </source>
</evidence>
<keyword evidence="9" id="KW-1185">Reference proteome</keyword>
<dbReference type="InterPro" id="IPR036396">
    <property type="entry name" value="Cyt_P450_sf"/>
</dbReference>
<dbReference type="Pfam" id="PF00067">
    <property type="entry name" value="p450"/>
    <property type="match status" value="1"/>
</dbReference>
<dbReference type="EMBL" id="PDCK01000040">
    <property type="protein sequence ID" value="PRQ53992.1"/>
    <property type="molecule type" value="Genomic_DNA"/>
</dbReference>
<name>A0A2P6S5P3_ROSCH</name>
<dbReference type="GO" id="GO:0020037">
    <property type="term" value="F:heme binding"/>
    <property type="evidence" value="ECO:0007669"/>
    <property type="project" value="InterPro"/>
</dbReference>
<protein>
    <submittedName>
        <fullName evidence="8">Putative cytochrome P450</fullName>
    </submittedName>
</protein>
<dbReference type="STRING" id="74649.A0A2P6S5P3"/>
<dbReference type="OMA" id="RCAFGNK"/>
<dbReference type="PANTHER" id="PTHR47955:SF19">
    <property type="entry name" value="CYTOCHROME P450 71A9-LIKE ISOFORM X1"/>
    <property type="match status" value="1"/>
</dbReference>
<sequence>MTYFFSGRPALYVAKKIGYGCVNLSFAPYGEYWREVRKFVILELLGPKRVQMFQFVRDEEVGVMIDSIAHKCYGIVNLSEVTVILANNVLCRCAFGNKYDGEGEIGMGRSH</sequence>
<evidence type="ECO:0000313" key="9">
    <source>
        <dbReference type="Proteomes" id="UP000238479"/>
    </source>
</evidence>
<keyword evidence="6" id="KW-0408">Iron</keyword>
<evidence type="ECO:0000256" key="7">
    <source>
        <dbReference type="ARBA" id="ARBA00023033"/>
    </source>
</evidence>
<keyword evidence="3" id="KW-0349">Heme</keyword>
<keyword evidence="5" id="KW-0560">Oxidoreductase</keyword>
<evidence type="ECO:0000256" key="5">
    <source>
        <dbReference type="ARBA" id="ARBA00023002"/>
    </source>
</evidence>
<organism evidence="8 9">
    <name type="scientific">Rosa chinensis</name>
    <name type="common">China rose</name>
    <dbReference type="NCBI Taxonomy" id="74649"/>
    <lineage>
        <taxon>Eukaryota</taxon>
        <taxon>Viridiplantae</taxon>
        <taxon>Streptophyta</taxon>
        <taxon>Embryophyta</taxon>
        <taxon>Tracheophyta</taxon>
        <taxon>Spermatophyta</taxon>
        <taxon>Magnoliopsida</taxon>
        <taxon>eudicotyledons</taxon>
        <taxon>Gunneridae</taxon>
        <taxon>Pentapetalae</taxon>
        <taxon>rosids</taxon>
        <taxon>fabids</taxon>
        <taxon>Rosales</taxon>
        <taxon>Rosaceae</taxon>
        <taxon>Rosoideae</taxon>
        <taxon>Rosoideae incertae sedis</taxon>
        <taxon>Rosa</taxon>
    </lineage>
</organism>
<dbReference type="Gramene" id="PRQ53992">
    <property type="protein sequence ID" value="PRQ53992"/>
    <property type="gene ID" value="RchiOBHm_Chr2g0172641"/>
</dbReference>
<keyword evidence="4" id="KW-0479">Metal-binding</keyword>
<proteinExistence type="inferred from homology"/>
<evidence type="ECO:0000256" key="6">
    <source>
        <dbReference type="ARBA" id="ARBA00023004"/>
    </source>
</evidence>
<evidence type="ECO:0000256" key="2">
    <source>
        <dbReference type="ARBA" id="ARBA00010617"/>
    </source>
</evidence>
<dbReference type="Gene3D" id="1.10.630.10">
    <property type="entry name" value="Cytochrome P450"/>
    <property type="match status" value="1"/>
</dbReference>
<gene>
    <name evidence="8" type="ORF">RchiOBHm_Chr2g0172641</name>
</gene>
<keyword evidence="7" id="KW-0503">Monooxygenase</keyword>
<dbReference type="GO" id="GO:0016705">
    <property type="term" value="F:oxidoreductase activity, acting on paired donors, with incorporation or reduction of molecular oxygen"/>
    <property type="evidence" value="ECO:0007669"/>
    <property type="project" value="InterPro"/>
</dbReference>
<comment type="similarity">
    <text evidence="2">Belongs to the cytochrome P450 family.</text>
</comment>
<dbReference type="GO" id="GO:0004497">
    <property type="term" value="F:monooxygenase activity"/>
    <property type="evidence" value="ECO:0007669"/>
    <property type="project" value="UniProtKB-KW"/>
</dbReference>
<dbReference type="GO" id="GO:0005506">
    <property type="term" value="F:iron ion binding"/>
    <property type="evidence" value="ECO:0007669"/>
    <property type="project" value="InterPro"/>
</dbReference>